<dbReference type="GeneID" id="112235345"/>
<evidence type="ECO:0000256" key="2">
    <source>
        <dbReference type="ARBA" id="ARBA00011016"/>
    </source>
</evidence>
<reference evidence="11" key="1">
    <citation type="submission" date="2025-08" db="UniProtKB">
        <authorList>
            <consortium name="Ensembl"/>
        </authorList>
    </citation>
    <scope>IDENTIFICATION</scope>
</reference>
<keyword evidence="5 8" id="KW-0472">Membrane</keyword>
<dbReference type="AlphaFoldDB" id="A0A8C8LXU5"/>
<evidence type="ECO:0000256" key="7">
    <source>
        <dbReference type="SAM" id="MobiDB-lite"/>
    </source>
</evidence>
<name>A0A8C8LXU5_ONCTS</name>
<evidence type="ECO:0000256" key="4">
    <source>
        <dbReference type="ARBA" id="ARBA00022889"/>
    </source>
</evidence>
<feature type="transmembrane region" description="Helical" evidence="8">
    <location>
        <begin position="1245"/>
        <end position="1266"/>
    </location>
</feature>
<feature type="chain" id="PRO_5044295357" description="Stereocilin LRR domain-containing protein" evidence="9">
    <location>
        <begin position="21"/>
        <end position="1267"/>
    </location>
</feature>
<evidence type="ECO:0000256" key="6">
    <source>
        <dbReference type="ARBA" id="ARBA00023180"/>
    </source>
</evidence>
<dbReference type="Pfam" id="PF06060">
    <property type="entry name" value="Mesothelin"/>
    <property type="match status" value="1"/>
</dbReference>
<dbReference type="RefSeq" id="XP_042175246.1">
    <property type="nucleotide sequence ID" value="XM_042319312.1"/>
</dbReference>
<dbReference type="CTD" id="146183"/>
<evidence type="ECO:0000256" key="8">
    <source>
        <dbReference type="SAM" id="Phobius"/>
    </source>
</evidence>
<dbReference type="KEGG" id="otw:112235345"/>
<evidence type="ECO:0000256" key="9">
    <source>
        <dbReference type="SAM" id="SignalP"/>
    </source>
</evidence>
<dbReference type="Ensembl" id="ENSOTST00005054844.2">
    <property type="protein sequence ID" value="ENSOTSP00005050385.2"/>
    <property type="gene ID" value="ENSOTSG00005024411.2"/>
</dbReference>
<keyword evidence="12" id="KW-1185">Reference proteome</keyword>
<keyword evidence="6" id="KW-0325">Glycoprotein</keyword>
<dbReference type="InterPro" id="IPR010335">
    <property type="entry name" value="Mesothelin"/>
</dbReference>
<keyword evidence="3 9" id="KW-0732">Signal</keyword>
<gene>
    <name evidence="11" type="primary">otoa</name>
</gene>
<dbReference type="Proteomes" id="UP000694402">
    <property type="component" value="Unassembled WGS sequence"/>
</dbReference>
<reference evidence="11" key="2">
    <citation type="submission" date="2025-09" db="UniProtKB">
        <authorList>
            <consortium name="Ensembl"/>
        </authorList>
    </citation>
    <scope>IDENTIFICATION</scope>
</reference>
<feature type="domain" description="Stereocilin LRR" evidence="10">
    <location>
        <begin position="357"/>
        <end position="569"/>
    </location>
</feature>
<dbReference type="PANTHER" id="PTHR23412">
    <property type="entry name" value="STEREOCILIN RELATED"/>
    <property type="match status" value="1"/>
</dbReference>
<evidence type="ECO:0000256" key="1">
    <source>
        <dbReference type="ARBA" id="ARBA00004370"/>
    </source>
</evidence>
<accession>A0A8C8LXU5</accession>
<dbReference type="GeneTree" id="ENSGT00950000182957"/>
<feature type="region of interest" description="Disordered" evidence="7">
    <location>
        <begin position="263"/>
        <end position="343"/>
    </location>
</feature>
<keyword evidence="8" id="KW-0812">Transmembrane</keyword>
<dbReference type="PANTHER" id="PTHR23412:SF21">
    <property type="entry name" value="OTOANCORIN ISOFORM X1"/>
    <property type="match status" value="1"/>
</dbReference>
<dbReference type="GO" id="GO:0016020">
    <property type="term" value="C:membrane"/>
    <property type="evidence" value="ECO:0007669"/>
    <property type="project" value="UniProtKB-SubCell"/>
</dbReference>
<dbReference type="GO" id="GO:0007160">
    <property type="term" value="P:cell-matrix adhesion"/>
    <property type="evidence" value="ECO:0007669"/>
    <property type="project" value="TreeGrafter"/>
</dbReference>
<dbReference type="InterPro" id="IPR048992">
    <property type="entry name" value="Stereocilin_LRR"/>
</dbReference>
<evidence type="ECO:0000313" key="12">
    <source>
        <dbReference type="Proteomes" id="UP000694402"/>
    </source>
</evidence>
<dbReference type="GO" id="GO:0009986">
    <property type="term" value="C:cell surface"/>
    <property type="evidence" value="ECO:0007669"/>
    <property type="project" value="TreeGrafter"/>
</dbReference>
<keyword evidence="4" id="KW-0130">Cell adhesion</keyword>
<evidence type="ECO:0000256" key="3">
    <source>
        <dbReference type="ARBA" id="ARBA00022729"/>
    </source>
</evidence>
<evidence type="ECO:0000313" key="11">
    <source>
        <dbReference type="Ensembl" id="ENSOTSP00005050385.2"/>
    </source>
</evidence>
<comment type="subcellular location">
    <subcellularLocation>
        <location evidence="1">Membrane</location>
    </subcellularLocation>
</comment>
<proteinExistence type="inferred from homology"/>
<sequence>MASPGEKALLLLFLVHAVSPLYPDTMSPMSPMMLDPDPVTPGFPSPPARFQDMAKKLMMRCLQMGHLLPMTMDNPFNNSGVQMEDSMSRPNPLSHFHSLLTSLSAEETDTYSDTDMDSASRFYFQPNSTMKYPDSDREWNVTERMWNCSSLPSFIEHMRNSSAGPQCFLRAFIAPLSWVALMMKGGDDMEPEDYGRLVWAAKPLLQNMPPPQMTLPPWIQNPHLEEMMKMLGEVFGSLSEEQRVQIREWAKERVAQNNYNCSHTAAAWRPRPIPEQKPGQTHRPEQKPGQTHRPAQEPGQTHRPAQEPGQTPKPEQKPGQTLRPEGEQNWPARPPQPDMTVMPSPCPPRLLWLKMDVMKMMGPFLSGLPMDDIQTIPNDQLCPFFHSPQFPSSFRGVGGLPPLQGRKILQKIRECSQKRGDLVQNLDRLGSLACFYDDAPTLNSSMSRLLLSQLDDCSNSGVNKLKKKLVNTVMSSSVDDSSPELLRALGPGVTLLSPFHLSQFSPDALKDTLMSLGSEVKWGLTQAKTLANKLLQGKQEVSGKELMSLGSAVTGVASSVLRKVKSQGLLGNEGLDMMSQKMTSLQRKALLEGLLGDVNASELIQKVPASLLSSLSLTTLDKANVTSLDQLEGKQWTRAQSAFLVRNILGKKMTLTDMRKLGSAMQGVSCEMIEKMAESGVMEMAQAVTETPRWLSKTQVCCTAQSLFAGLEKRRAGYFNNITDTELEEIPTLLLLHLPAEKIASLPASVCAVFMKKMKEANLSSLPLTSRSRPTLTNRALNCLGRNMSKLSSEEVLSLGSLLCELAPSQMSLLAPEVLNSSVQVLASCKQIPPRHWRALFQLLNDTYGDPSDWTADTIKSLGPLLLLDDSAVRSLRFKSWLKETLSDLMDSLPSPPVPNPPQEFSRGPDLSALRWKLFSLSTSTSEVMPMRRRRAVLPQGEAGLTVSLLEELGGANVYWSPAQLSKMDAGTITAAVETLGEVLDYSAEQLVVLREKAIQAWGPVSGLNESQVLQLGCVSQGFNLTELASLPLSSLDTLETLSRCSWTQPQREAVWRGFVERINETVGELGAVELVGLDQFICGLNTEETGQLNPDAFREAVQSVGEVQCPLAVTELLKQRAVSVFGETQGWTEARVNSLGNIMAGLSLSEFLSLSPSAFSFLSPTSVPLIPPDRLAALSTSQLKALGPDNAAMVTSAQWAVLGEAQRAALGNALGVAYDRVAYDRAEPTTNPPRNLPQLSGASMLGTLGVGVFMQPFLFLLLGFVL</sequence>
<evidence type="ECO:0000259" key="10">
    <source>
        <dbReference type="Pfam" id="PF21058"/>
    </source>
</evidence>
<evidence type="ECO:0000256" key="5">
    <source>
        <dbReference type="ARBA" id="ARBA00023136"/>
    </source>
</evidence>
<dbReference type="InterPro" id="IPR026664">
    <property type="entry name" value="Stereocilin-rel"/>
</dbReference>
<protein>
    <recommendedName>
        <fullName evidence="10">Stereocilin LRR domain-containing protein</fullName>
    </recommendedName>
</protein>
<comment type="similarity">
    <text evidence="2">Belongs to the mesothelin family.</text>
</comment>
<dbReference type="Pfam" id="PF21058">
    <property type="entry name" value="Stereocilin"/>
    <property type="match status" value="1"/>
</dbReference>
<keyword evidence="8" id="KW-1133">Transmembrane helix</keyword>
<dbReference type="RefSeq" id="XP_042175245.1">
    <property type="nucleotide sequence ID" value="XM_042319311.1"/>
</dbReference>
<organism evidence="11 12">
    <name type="scientific">Oncorhynchus tshawytscha</name>
    <name type="common">Chinook salmon</name>
    <name type="synonym">Salmo tshawytscha</name>
    <dbReference type="NCBI Taxonomy" id="74940"/>
    <lineage>
        <taxon>Eukaryota</taxon>
        <taxon>Metazoa</taxon>
        <taxon>Chordata</taxon>
        <taxon>Craniata</taxon>
        <taxon>Vertebrata</taxon>
        <taxon>Euteleostomi</taxon>
        <taxon>Actinopterygii</taxon>
        <taxon>Neopterygii</taxon>
        <taxon>Teleostei</taxon>
        <taxon>Protacanthopterygii</taxon>
        <taxon>Salmoniformes</taxon>
        <taxon>Salmonidae</taxon>
        <taxon>Salmoninae</taxon>
        <taxon>Oncorhynchus</taxon>
    </lineage>
</organism>
<feature type="signal peptide" evidence="9">
    <location>
        <begin position="1"/>
        <end position="20"/>
    </location>
</feature>